<dbReference type="InterPro" id="IPR027417">
    <property type="entry name" value="P-loop_NTPase"/>
</dbReference>
<reference evidence="3 4" key="1">
    <citation type="submission" date="2017-04" db="EMBL/GenBank/DDBJ databases">
        <authorList>
            <person name="Afonso C.L."/>
            <person name="Miller P.J."/>
            <person name="Scott M.A."/>
            <person name="Spackman E."/>
            <person name="Goraichik I."/>
            <person name="Dimitrov K.M."/>
            <person name="Suarez D.L."/>
            <person name="Swayne D.E."/>
        </authorList>
    </citation>
    <scope>NUCLEOTIDE SEQUENCE [LARGE SCALE GENOMIC DNA]</scope>
    <source>
        <strain evidence="3 4">VK13</strain>
    </source>
</reference>
<dbReference type="PANTHER" id="PTHR12169:SF6">
    <property type="entry name" value="AFG1-LIKE ATPASE"/>
    <property type="match status" value="1"/>
</dbReference>
<keyword evidence="3" id="KW-0131">Cell cycle</keyword>
<protein>
    <submittedName>
        <fullName evidence="3">Cell division protein ZapE</fullName>
    </submittedName>
</protein>
<dbReference type="InterPro" id="IPR005654">
    <property type="entry name" value="ATPase_AFG1-like"/>
</dbReference>
<dbReference type="OrthoDB" id="9774491at2"/>
<dbReference type="NCBIfam" id="NF040713">
    <property type="entry name" value="ZapE"/>
    <property type="match status" value="1"/>
</dbReference>
<keyword evidence="1" id="KW-0547">Nucleotide-binding</keyword>
<evidence type="ECO:0000256" key="2">
    <source>
        <dbReference type="ARBA" id="ARBA00022840"/>
    </source>
</evidence>
<dbReference type="PANTHER" id="PTHR12169">
    <property type="entry name" value="ATPASE N2B"/>
    <property type="match status" value="1"/>
</dbReference>
<organism evidence="3 4">
    <name type="scientific">Polynucleobacter kasalickyi</name>
    <dbReference type="NCBI Taxonomy" id="1938817"/>
    <lineage>
        <taxon>Bacteria</taxon>
        <taxon>Pseudomonadati</taxon>
        <taxon>Pseudomonadota</taxon>
        <taxon>Betaproteobacteria</taxon>
        <taxon>Burkholderiales</taxon>
        <taxon>Burkholderiaceae</taxon>
        <taxon>Polynucleobacter</taxon>
    </lineage>
</organism>
<dbReference type="Gene3D" id="3.40.50.300">
    <property type="entry name" value="P-loop containing nucleotide triphosphate hydrolases"/>
    <property type="match status" value="1"/>
</dbReference>
<gene>
    <name evidence="3" type="ORF">SAMN06296008_101372</name>
</gene>
<keyword evidence="4" id="KW-1185">Reference proteome</keyword>
<keyword evidence="2" id="KW-0067">ATP-binding</keyword>
<dbReference type="GO" id="GO:0016887">
    <property type="term" value="F:ATP hydrolysis activity"/>
    <property type="evidence" value="ECO:0007669"/>
    <property type="project" value="InterPro"/>
</dbReference>
<keyword evidence="3" id="KW-0132">Cell division</keyword>
<evidence type="ECO:0000313" key="4">
    <source>
        <dbReference type="Proteomes" id="UP000192708"/>
    </source>
</evidence>
<dbReference type="AlphaFoldDB" id="A0A1W1Y4L0"/>
<accession>A0A1W1Y4L0</accession>
<proteinExistence type="predicted"/>
<evidence type="ECO:0000256" key="1">
    <source>
        <dbReference type="ARBA" id="ARBA00022741"/>
    </source>
</evidence>
<sequence length="367" mass="42501">MRVTDLYHQALQKKGYSSDAAQEAAIARLQAAQDEWESYHPKSTGIFAKLRSQTNTPPKGVYFWGGVGRGKSFIMDSFYEAIQIKKKTRLHFHEFMREVHRELQDLRGHADPLKILGKKIGQKYQLICFDEFHVSDIADAMILYRLLDALFKNNVQFIMTSNYRPDKLYPDGLHRDRIFPAIRLLEEKLDIINVDAGVDYRKVLMDQVQVYLYPLSPEVDLQLVNTFESLAGAHTDEEKELRIENRTIPCKRRAGGIAWFDFQTLCGGPRSQNDYLEIAEMFHSVILSDIPVMTPRMSSEARRFTWVIDVFYDHKIKLIMSAEVEAHALYVEGQMANEFHRTVSRIIEMQSKEYLAAPRRVVDTSLT</sequence>
<dbReference type="GO" id="GO:0005524">
    <property type="term" value="F:ATP binding"/>
    <property type="evidence" value="ECO:0007669"/>
    <property type="project" value="UniProtKB-KW"/>
</dbReference>
<dbReference type="STRING" id="1938817.SAMN06296008_101372"/>
<dbReference type="EMBL" id="FWXJ01000001">
    <property type="protein sequence ID" value="SMC31102.1"/>
    <property type="molecule type" value="Genomic_DNA"/>
</dbReference>
<name>A0A1W1Y4L0_9BURK</name>
<dbReference type="Proteomes" id="UP000192708">
    <property type="component" value="Unassembled WGS sequence"/>
</dbReference>
<evidence type="ECO:0000313" key="3">
    <source>
        <dbReference type="EMBL" id="SMC31102.1"/>
    </source>
</evidence>
<dbReference type="GO" id="GO:0051301">
    <property type="term" value="P:cell division"/>
    <property type="evidence" value="ECO:0007669"/>
    <property type="project" value="UniProtKB-KW"/>
</dbReference>
<dbReference type="SUPFAM" id="SSF52540">
    <property type="entry name" value="P-loop containing nucleoside triphosphate hydrolases"/>
    <property type="match status" value="1"/>
</dbReference>
<dbReference type="Pfam" id="PF03969">
    <property type="entry name" value="AFG1_ATPase"/>
    <property type="match status" value="1"/>
</dbReference>
<dbReference type="RefSeq" id="WP_084282147.1">
    <property type="nucleotide sequence ID" value="NZ_FWXJ01000001.1"/>
</dbReference>
<dbReference type="GO" id="GO:0005737">
    <property type="term" value="C:cytoplasm"/>
    <property type="evidence" value="ECO:0007669"/>
    <property type="project" value="TreeGrafter"/>
</dbReference>